<keyword evidence="3 7" id="KW-0812">Transmembrane</keyword>
<evidence type="ECO:0000256" key="1">
    <source>
        <dbReference type="ARBA" id="ARBA00004651"/>
    </source>
</evidence>
<comment type="caution">
    <text evidence="9">The sequence shown here is derived from an EMBL/GenBank/DDBJ whole genome shotgun (WGS) entry which is preliminary data.</text>
</comment>
<accession>A0A931CSZ6</accession>
<dbReference type="PANTHER" id="PTHR30287:SF1">
    <property type="entry name" value="INNER MEMBRANE PROTEIN"/>
    <property type="match status" value="1"/>
</dbReference>
<feature type="transmembrane region" description="Helical" evidence="7">
    <location>
        <begin position="21"/>
        <end position="48"/>
    </location>
</feature>
<evidence type="ECO:0000256" key="3">
    <source>
        <dbReference type="ARBA" id="ARBA00022692"/>
    </source>
</evidence>
<proteinExistence type="predicted"/>
<protein>
    <submittedName>
        <fullName evidence="9">ABC transporter permease</fullName>
    </submittedName>
</protein>
<evidence type="ECO:0000313" key="9">
    <source>
        <dbReference type="EMBL" id="MBG0780537.1"/>
    </source>
</evidence>
<evidence type="ECO:0000259" key="8">
    <source>
        <dbReference type="Pfam" id="PF02687"/>
    </source>
</evidence>
<dbReference type="AlphaFoldDB" id="A0A931CSZ6"/>
<evidence type="ECO:0000256" key="5">
    <source>
        <dbReference type="ARBA" id="ARBA00023136"/>
    </source>
</evidence>
<dbReference type="Proteomes" id="UP000706172">
    <property type="component" value="Unassembled WGS sequence"/>
</dbReference>
<feature type="transmembrane region" description="Helical" evidence="7">
    <location>
        <begin position="489"/>
        <end position="513"/>
    </location>
</feature>
<organism evidence="9 10">
    <name type="scientific">Desulfotignum balticum</name>
    <dbReference type="NCBI Taxonomy" id="115781"/>
    <lineage>
        <taxon>Bacteria</taxon>
        <taxon>Pseudomonadati</taxon>
        <taxon>Thermodesulfobacteriota</taxon>
        <taxon>Desulfobacteria</taxon>
        <taxon>Desulfobacterales</taxon>
        <taxon>Desulfobacteraceae</taxon>
        <taxon>Desulfotignum</taxon>
    </lineage>
</organism>
<feature type="transmembrane region" description="Helical" evidence="7">
    <location>
        <begin position="68"/>
        <end position="92"/>
    </location>
</feature>
<name>A0A931CSZ6_9BACT</name>
<dbReference type="PANTHER" id="PTHR30287">
    <property type="entry name" value="MEMBRANE COMPONENT OF PREDICTED ABC SUPERFAMILY METABOLITE UPTAKE TRANSPORTER"/>
    <property type="match status" value="1"/>
</dbReference>
<feature type="non-terminal residue" evidence="9">
    <location>
        <position position="528"/>
    </location>
</feature>
<keyword evidence="2" id="KW-1003">Cell membrane</keyword>
<dbReference type="Pfam" id="PF02687">
    <property type="entry name" value="FtsX"/>
    <property type="match status" value="1"/>
</dbReference>
<dbReference type="GO" id="GO:0005886">
    <property type="term" value="C:plasma membrane"/>
    <property type="evidence" value="ECO:0007669"/>
    <property type="project" value="UniProtKB-SubCell"/>
</dbReference>
<feature type="non-terminal residue" evidence="9">
    <location>
        <position position="1"/>
    </location>
</feature>
<feature type="domain" description="ABC3 transporter permease C-terminal" evidence="8">
    <location>
        <begin position="2"/>
        <end position="75"/>
    </location>
</feature>
<evidence type="ECO:0000256" key="2">
    <source>
        <dbReference type="ARBA" id="ARBA00022475"/>
    </source>
</evidence>
<dbReference type="EMBL" id="JACCQK010000777">
    <property type="protein sequence ID" value="MBG0780537.1"/>
    <property type="molecule type" value="Genomic_DNA"/>
</dbReference>
<keyword evidence="4 7" id="KW-1133">Transmembrane helix</keyword>
<gene>
    <name evidence="9" type="ORF">H0S81_11505</name>
</gene>
<keyword evidence="5 7" id="KW-0472">Membrane</keyword>
<reference evidence="9" key="1">
    <citation type="submission" date="2020-07" db="EMBL/GenBank/DDBJ databases">
        <title>Severe corrosion of carbon steel in oil field produced water can be linked to methanogenic archaea containing a special type of NiFe hydrogenase.</title>
        <authorList>
            <person name="Lahme S."/>
            <person name="Mand J."/>
            <person name="Longwell J."/>
            <person name="Smith R."/>
            <person name="Enning D."/>
        </authorList>
    </citation>
    <scope>NUCLEOTIDE SEQUENCE</scope>
    <source>
        <strain evidence="9">MIC098Bin6</strain>
    </source>
</reference>
<evidence type="ECO:0000313" key="10">
    <source>
        <dbReference type="Proteomes" id="UP000706172"/>
    </source>
</evidence>
<dbReference type="InterPro" id="IPR003838">
    <property type="entry name" value="ABC3_permease_C"/>
</dbReference>
<dbReference type="InterPro" id="IPR038766">
    <property type="entry name" value="Membrane_comp_ABC_pdt"/>
</dbReference>
<feature type="transmembrane region" description="Helical" evidence="7">
    <location>
        <begin position="185"/>
        <end position="206"/>
    </location>
</feature>
<feature type="transmembrane region" description="Helical" evidence="7">
    <location>
        <begin position="112"/>
        <end position="134"/>
    </location>
</feature>
<feature type="transmembrane region" description="Helical" evidence="7">
    <location>
        <begin position="437"/>
        <end position="454"/>
    </location>
</feature>
<feature type="transmembrane region" description="Helical" evidence="7">
    <location>
        <begin position="140"/>
        <end position="164"/>
    </location>
</feature>
<evidence type="ECO:0000256" key="4">
    <source>
        <dbReference type="ARBA" id="ARBA00022989"/>
    </source>
</evidence>
<feature type="region of interest" description="Disordered" evidence="6">
    <location>
        <begin position="269"/>
        <end position="289"/>
    </location>
</feature>
<sequence length="528" mass="57813">KHKEIAVLMSLGARRSGVCAFLFAQMIFLGLLAAVMALAGAWLLLPAFPWMLKGLVPEGIVLNMDLVTAGMALGLGGLGSLVFCLPVLVNLLSIKPLLLLQGSAADKGVNPWWRAAAFLPGGIWFVAGAMLVGGSPANGLVFTAGFALALLIFSLAGWLGAGWCRRLANTRHLVRKLAFLNLYRHRGASLACFVTIAMGVFLIGLIPQVQKGLQTEIQRPEGLKIPVFFLMDIQDDQTGDLETFMQDHPGNLENLSPMVRGRILSVNDDPFHTREDTRESSGRSRRTEHNFSYRADLDPSETIVQGPPLSSDPWKFGSQTLFEISVARSFADDHDLVIGDTMRFDIQGMVLEGRIHNIRKVRWNSFQPNFFLLFQNGVLNNAPKTWLGAVAQVPPDQRPGLKNKIVQAFPNISIIDVTQMITTLTFIADRLSISVRFMAWLAIAAGLVSIFSIARHQARRQAAQTNLLKVLGTGFGDIRRISLLEFGSLGFAAALVAVILSAGFSRAIAWYFFDSLWALDIGYLLGIL</sequence>
<evidence type="ECO:0000256" key="7">
    <source>
        <dbReference type="SAM" id="Phobius"/>
    </source>
</evidence>
<evidence type="ECO:0000256" key="6">
    <source>
        <dbReference type="SAM" id="MobiDB-lite"/>
    </source>
</evidence>
<comment type="subcellular location">
    <subcellularLocation>
        <location evidence="1">Cell membrane</location>
        <topology evidence="1">Multi-pass membrane protein</topology>
    </subcellularLocation>
</comment>